<gene>
    <name evidence="2" type="ORF">PLXY2_LOCUS3540</name>
</gene>
<evidence type="ECO:0000313" key="2">
    <source>
        <dbReference type="EMBL" id="CAG9106050.1"/>
    </source>
</evidence>
<evidence type="ECO:0000259" key="1">
    <source>
        <dbReference type="PROSITE" id="PS50879"/>
    </source>
</evidence>
<dbReference type="CDD" id="cd09276">
    <property type="entry name" value="Rnase_HI_RT_non_LTR"/>
    <property type="match status" value="1"/>
</dbReference>
<name>A0A8S4DTD2_PLUXY</name>
<dbReference type="PANTHER" id="PTHR12563">
    <property type="entry name" value="GLYCEROL-3-PHOSPHATE ACYLTRANSFERASE"/>
    <property type="match status" value="1"/>
</dbReference>
<dbReference type="SUPFAM" id="SSF53098">
    <property type="entry name" value="Ribonuclease H-like"/>
    <property type="match status" value="1"/>
</dbReference>
<keyword evidence="3" id="KW-1185">Reference proteome</keyword>
<dbReference type="InterPro" id="IPR022284">
    <property type="entry name" value="GPAT/DHAPAT"/>
</dbReference>
<dbReference type="Pfam" id="PF19277">
    <property type="entry name" value="GPAT_C"/>
    <property type="match status" value="1"/>
</dbReference>
<organism evidence="2 3">
    <name type="scientific">Plutella xylostella</name>
    <name type="common">Diamondback moth</name>
    <name type="synonym">Plutella maculipennis</name>
    <dbReference type="NCBI Taxonomy" id="51655"/>
    <lineage>
        <taxon>Eukaryota</taxon>
        <taxon>Metazoa</taxon>
        <taxon>Ecdysozoa</taxon>
        <taxon>Arthropoda</taxon>
        <taxon>Hexapoda</taxon>
        <taxon>Insecta</taxon>
        <taxon>Pterygota</taxon>
        <taxon>Neoptera</taxon>
        <taxon>Endopterygota</taxon>
        <taxon>Lepidoptera</taxon>
        <taxon>Glossata</taxon>
        <taxon>Ditrysia</taxon>
        <taxon>Yponomeutoidea</taxon>
        <taxon>Plutellidae</taxon>
        <taxon>Plutella</taxon>
    </lineage>
</organism>
<reference evidence="2" key="1">
    <citation type="submission" date="2020-11" db="EMBL/GenBank/DDBJ databases">
        <authorList>
            <person name="Whiteford S."/>
        </authorList>
    </citation>
    <scope>NUCLEOTIDE SEQUENCE</scope>
</reference>
<dbReference type="EMBL" id="CAJHNJ030000009">
    <property type="protein sequence ID" value="CAG9106050.1"/>
    <property type="molecule type" value="Genomic_DNA"/>
</dbReference>
<dbReference type="InterPro" id="IPR002156">
    <property type="entry name" value="RNaseH_domain"/>
</dbReference>
<feature type="domain" description="RNase H type-1" evidence="1">
    <location>
        <begin position="46"/>
        <end position="181"/>
    </location>
</feature>
<dbReference type="GO" id="GO:0005778">
    <property type="term" value="C:peroxisomal membrane"/>
    <property type="evidence" value="ECO:0007669"/>
    <property type="project" value="TreeGrafter"/>
</dbReference>
<dbReference type="Gene3D" id="3.30.420.10">
    <property type="entry name" value="Ribonuclease H-like superfamily/Ribonuclease H"/>
    <property type="match status" value="1"/>
</dbReference>
<dbReference type="GO" id="GO:0016287">
    <property type="term" value="F:glycerone-phosphate O-acyltransferase activity"/>
    <property type="evidence" value="ECO:0007669"/>
    <property type="project" value="TreeGrafter"/>
</dbReference>
<protein>
    <submittedName>
        <fullName evidence="2">(diamondback moth) hypothetical protein</fullName>
    </submittedName>
</protein>
<evidence type="ECO:0000313" key="3">
    <source>
        <dbReference type="Proteomes" id="UP000653454"/>
    </source>
</evidence>
<proteinExistence type="predicted"/>
<dbReference type="GO" id="GO:0008654">
    <property type="term" value="P:phospholipid biosynthetic process"/>
    <property type="evidence" value="ECO:0007669"/>
    <property type="project" value="TreeGrafter"/>
</dbReference>
<sequence length="520" mass="58219">MFDHNPIFASPYEALIFRPIVVENLGVDKESPAANKTFNNIIHNHWNSWLTIFTDASKLSENGNVGVAVWIPKYNIILNYKCPPETSVFTGEATAILEAVLYVESHKLRKSLILSDSSSCIHAILSCPFRSKSKFPIILKIREALYRCHVQNFEVVIAWIPGHSGILGNEAADSCAREAVQSGSLTRYHNYSHDLATLAKPKLDKAWKTTWDTSKQIKGKHFASIQPNIPIKPWFFKAKHLEKRVISTICRLRLGHACTPVHLAKIRVRDSSLCECGLDDGSADHILLQCPNHQLSLYDILPPSFPRPGLLKALKSLNEHFGNIYINLGEPLSVKEFLHSSEAHPKDLLKPTDLQQLTPEQFSFVQDIANHVADLQQKCTVVTISYLVALVLMQSIIKNTALTFEEVLEEVEWVINVLTQLGASVFENDVKSSVERILIVHSKMMKLDKDNKLKLISSMPMDISSEVQRKMKGHILTAETMINAVPVIQVQLYVNPVLLYLAPAAVVTLVVSRGHATHGQ</sequence>
<dbReference type="GO" id="GO:0004366">
    <property type="term" value="F:glycerol-3-phosphate O-acyltransferase activity"/>
    <property type="evidence" value="ECO:0007669"/>
    <property type="project" value="TreeGrafter"/>
</dbReference>
<dbReference type="GO" id="GO:0004523">
    <property type="term" value="F:RNA-DNA hybrid ribonuclease activity"/>
    <property type="evidence" value="ECO:0007669"/>
    <property type="project" value="InterPro"/>
</dbReference>
<dbReference type="InterPro" id="IPR045520">
    <property type="entry name" value="GPAT/DHAPAT_C"/>
</dbReference>
<dbReference type="GO" id="GO:0008611">
    <property type="term" value="P:ether lipid biosynthetic process"/>
    <property type="evidence" value="ECO:0007669"/>
    <property type="project" value="TreeGrafter"/>
</dbReference>
<dbReference type="InterPro" id="IPR012337">
    <property type="entry name" value="RNaseH-like_sf"/>
</dbReference>
<dbReference type="GO" id="GO:0003676">
    <property type="term" value="F:nucleic acid binding"/>
    <property type="evidence" value="ECO:0007669"/>
    <property type="project" value="InterPro"/>
</dbReference>
<dbReference type="InterPro" id="IPR036397">
    <property type="entry name" value="RNaseH_sf"/>
</dbReference>
<accession>A0A8S4DTD2</accession>
<dbReference type="GO" id="GO:0031966">
    <property type="term" value="C:mitochondrial membrane"/>
    <property type="evidence" value="ECO:0007669"/>
    <property type="project" value="TreeGrafter"/>
</dbReference>
<dbReference type="PANTHER" id="PTHR12563:SF17">
    <property type="entry name" value="DIHYDROXYACETONE PHOSPHATE ACYLTRANSFERASE"/>
    <property type="match status" value="1"/>
</dbReference>
<dbReference type="GO" id="GO:0006631">
    <property type="term" value="P:fatty acid metabolic process"/>
    <property type="evidence" value="ECO:0007669"/>
    <property type="project" value="TreeGrafter"/>
</dbReference>
<dbReference type="Pfam" id="PF00075">
    <property type="entry name" value="RNase_H"/>
    <property type="match status" value="1"/>
</dbReference>
<dbReference type="PROSITE" id="PS50879">
    <property type="entry name" value="RNASE_H_1"/>
    <property type="match status" value="1"/>
</dbReference>
<dbReference type="AlphaFoldDB" id="A0A8S4DTD2"/>
<comment type="caution">
    <text evidence="2">The sequence shown here is derived from an EMBL/GenBank/DDBJ whole genome shotgun (WGS) entry which is preliminary data.</text>
</comment>
<dbReference type="Proteomes" id="UP000653454">
    <property type="component" value="Unassembled WGS sequence"/>
</dbReference>
<dbReference type="GO" id="GO:0019432">
    <property type="term" value="P:triglyceride biosynthetic process"/>
    <property type="evidence" value="ECO:0007669"/>
    <property type="project" value="TreeGrafter"/>
</dbReference>